<dbReference type="Gene3D" id="1.10.287.1490">
    <property type="match status" value="1"/>
</dbReference>
<accession>A0A517LD57</accession>
<dbReference type="AlphaFoldDB" id="A0A517LD57"/>
<organism evidence="3 4">
    <name type="scientific">Venturia effusa</name>
    <dbReference type="NCBI Taxonomy" id="50376"/>
    <lineage>
        <taxon>Eukaryota</taxon>
        <taxon>Fungi</taxon>
        <taxon>Dikarya</taxon>
        <taxon>Ascomycota</taxon>
        <taxon>Pezizomycotina</taxon>
        <taxon>Dothideomycetes</taxon>
        <taxon>Pleosporomycetidae</taxon>
        <taxon>Venturiales</taxon>
        <taxon>Venturiaceae</taxon>
        <taxon>Venturia</taxon>
    </lineage>
</organism>
<sequence>MAEPSLKRPRIDSPALDEGEQYIQRGIQSFSQIIRDLKADVERELSARAALDGEVERIDQALTTANAQAQRLSIENKMLQQKLRATEEELGQLKQESVPNQQLKDKVRALEADLSRANRFIEQIRNADEAFRKEEEKLASGLIEFEISETPDPQDGGEVKDGRCGKGGNYGGAERPNGKVSKRF</sequence>
<gene>
    <name evidence="3" type="ORF">FKW77_009474</name>
</gene>
<feature type="coiled-coil region" evidence="1">
    <location>
        <begin position="55"/>
        <end position="137"/>
    </location>
</feature>
<protein>
    <submittedName>
        <fullName evidence="3">Uncharacterized protein</fullName>
    </submittedName>
</protein>
<dbReference type="Proteomes" id="UP000316270">
    <property type="component" value="Chromosome 9"/>
</dbReference>
<evidence type="ECO:0000256" key="1">
    <source>
        <dbReference type="SAM" id="Coils"/>
    </source>
</evidence>
<reference evidence="3 4" key="1">
    <citation type="submission" date="2019-07" db="EMBL/GenBank/DDBJ databases">
        <title>Finished genome of Venturia effusa.</title>
        <authorList>
            <person name="Young C.A."/>
            <person name="Cox M.P."/>
            <person name="Ganley A.R.D."/>
            <person name="David W.J."/>
        </authorList>
    </citation>
    <scope>NUCLEOTIDE SEQUENCE [LARGE SCALE GENOMIC DNA]</scope>
    <source>
        <strain evidence="4">albino</strain>
    </source>
</reference>
<evidence type="ECO:0000256" key="2">
    <source>
        <dbReference type="SAM" id="MobiDB-lite"/>
    </source>
</evidence>
<keyword evidence="1" id="KW-0175">Coiled coil</keyword>
<proteinExistence type="predicted"/>
<keyword evidence="4" id="KW-1185">Reference proteome</keyword>
<evidence type="ECO:0000313" key="3">
    <source>
        <dbReference type="EMBL" id="QDS73516.1"/>
    </source>
</evidence>
<evidence type="ECO:0000313" key="4">
    <source>
        <dbReference type="Proteomes" id="UP000316270"/>
    </source>
</evidence>
<feature type="region of interest" description="Disordered" evidence="2">
    <location>
        <begin position="145"/>
        <end position="184"/>
    </location>
</feature>
<dbReference type="EMBL" id="CP042193">
    <property type="protein sequence ID" value="QDS73516.1"/>
    <property type="molecule type" value="Genomic_DNA"/>
</dbReference>
<name>A0A517LD57_9PEZI</name>